<dbReference type="InterPro" id="IPR029062">
    <property type="entry name" value="Class_I_gatase-like"/>
</dbReference>
<dbReference type="Pfam" id="PF07722">
    <property type="entry name" value="Peptidase_C26"/>
    <property type="match status" value="1"/>
</dbReference>
<evidence type="ECO:0000313" key="2">
    <source>
        <dbReference type="Proteomes" id="UP000239485"/>
    </source>
</evidence>
<name>A0A2S6IW28_9ACTN</name>
<dbReference type="CDD" id="cd01745">
    <property type="entry name" value="GATase1_2"/>
    <property type="match status" value="1"/>
</dbReference>
<dbReference type="InterPro" id="IPR044668">
    <property type="entry name" value="PuuD-like"/>
</dbReference>
<gene>
    <name evidence="1" type="ORF">CLV92_10156</name>
</gene>
<keyword evidence="1" id="KW-0808">Transferase</keyword>
<dbReference type="PROSITE" id="PS51273">
    <property type="entry name" value="GATASE_TYPE_1"/>
    <property type="match status" value="1"/>
</dbReference>
<organism evidence="1 2">
    <name type="scientific">Kineococcus xinjiangensis</name>
    <dbReference type="NCBI Taxonomy" id="512762"/>
    <lineage>
        <taxon>Bacteria</taxon>
        <taxon>Bacillati</taxon>
        <taxon>Actinomycetota</taxon>
        <taxon>Actinomycetes</taxon>
        <taxon>Kineosporiales</taxon>
        <taxon>Kineosporiaceae</taxon>
        <taxon>Kineococcus</taxon>
    </lineage>
</organism>
<dbReference type="RefSeq" id="WP_104430804.1">
    <property type="nucleotide sequence ID" value="NZ_PTJD01000001.1"/>
</dbReference>
<evidence type="ECO:0000313" key="1">
    <source>
        <dbReference type="EMBL" id="PPK98361.1"/>
    </source>
</evidence>
<comment type="caution">
    <text evidence="1">The sequence shown here is derived from an EMBL/GenBank/DDBJ whole genome shotgun (WGS) entry which is preliminary data.</text>
</comment>
<dbReference type="PANTHER" id="PTHR43235">
    <property type="entry name" value="GLUTAMINE AMIDOTRANSFERASE PB2B2.05-RELATED"/>
    <property type="match status" value="1"/>
</dbReference>
<dbReference type="Proteomes" id="UP000239485">
    <property type="component" value="Unassembled WGS sequence"/>
</dbReference>
<dbReference type="GO" id="GO:0006598">
    <property type="term" value="P:polyamine catabolic process"/>
    <property type="evidence" value="ECO:0007669"/>
    <property type="project" value="TreeGrafter"/>
</dbReference>
<dbReference type="OrthoDB" id="9813383at2"/>
<reference evidence="1 2" key="1">
    <citation type="submission" date="2018-02" db="EMBL/GenBank/DDBJ databases">
        <title>Genomic Encyclopedia of Archaeal and Bacterial Type Strains, Phase II (KMG-II): from individual species to whole genera.</title>
        <authorList>
            <person name="Goeker M."/>
        </authorList>
    </citation>
    <scope>NUCLEOTIDE SEQUENCE [LARGE SCALE GENOMIC DNA]</scope>
    <source>
        <strain evidence="1 2">DSM 22857</strain>
    </source>
</reference>
<dbReference type="EMBL" id="PTJD01000001">
    <property type="protein sequence ID" value="PPK98361.1"/>
    <property type="molecule type" value="Genomic_DNA"/>
</dbReference>
<dbReference type="GO" id="GO:0016740">
    <property type="term" value="F:transferase activity"/>
    <property type="evidence" value="ECO:0007669"/>
    <property type="project" value="UniProtKB-KW"/>
</dbReference>
<sequence length="273" mass="28163">MASNASDAAGGCSPPVPGRRPLIGLTTYLEASRHGVWNVVSALLPAAYVDGVRAAGGRPVLLPPCGPGAPAWSPEELADLDALVLTGGADVAPACYGQQPAPSTGSPSPERDHSEIALLRGALALGLPVLGICRGAQVLNVALGGTLHQHLPDVLGSPRHQVSPAVFASTTVRTEPGSRVHGLLGEEVEVRCYHHQAVDRLAEGLRVAARAPDGTVEAVEAADPGAGFCVGVQWHPEQDERDVRLFAAVVDAARRRGTTGADGRGQRVEEGVR</sequence>
<keyword evidence="2" id="KW-1185">Reference proteome</keyword>
<dbReference type="AlphaFoldDB" id="A0A2S6IW28"/>
<dbReference type="GO" id="GO:0005829">
    <property type="term" value="C:cytosol"/>
    <property type="evidence" value="ECO:0007669"/>
    <property type="project" value="TreeGrafter"/>
</dbReference>
<dbReference type="Gene3D" id="3.40.50.880">
    <property type="match status" value="1"/>
</dbReference>
<accession>A0A2S6IW28</accession>
<dbReference type="InterPro" id="IPR011697">
    <property type="entry name" value="Peptidase_C26"/>
</dbReference>
<protein>
    <submittedName>
        <fullName evidence="1">Putative glutamine amidotransferase</fullName>
    </submittedName>
</protein>
<proteinExistence type="predicted"/>
<dbReference type="GO" id="GO:0033969">
    <property type="term" value="F:gamma-glutamyl-gamma-aminobutyrate hydrolase activity"/>
    <property type="evidence" value="ECO:0007669"/>
    <property type="project" value="TreeGrafter"/>
</dbReference>
<dbReference type="SUPFAM" id="SSF52317">
    <property type="entry name" value="Class I glutamine amidotransferase-like"/>
    <property type="match status" value="1"/>
</dbReference>
<keyword evidence="1" id="KW-0315">Glutamine amidotransferase</keyword>
<dbReference type="PANTHER" id="PTHR43235:SF1">
    <property type="entry name" value="GLUTAMINE AMIDOTRANSFERASE PB2B2.05-RELATED"/>
    <property type="match status" value="1"/>
</dbReference>